<dbReference type="EMBL" id="JAIXCQ010000009">
    <property type="protein sequence ID" value="MCA5894255.1"/>
    <property type="molecule type" value="Genomic_DNA"/>
</dbReference>
<keyword evidence="2" id="KW-1133">Transmembrane helix</keyword>
<accession>A0ABS7ZGU5</accession>
<proteinExistence type="predicted"/>
<feature type="transmembrane region" description="Helical" evidence="2">
    <location>
        <begin position="124"/>
        <end position="149"/>
    </location>
</feature>
<protein>
    <submittedName>
        <fullName evidence="3">DUF6069 family protein</fullName>
    </submittedName>
</protein>
<keyword evidence="4" id="KW-1185">Reference proteome</keyword>
<dbReference type="RefSeq" id="WP_225566023.1">
    <property type="nucleotide sequence ID" value="NZ_JAIXCQ010000009.1"/>
</dbReference>
<name>A0ABS7ZGU5_9MICO</name>
<keyword evidence="2" id="KW-0812">Transmembrane</keyword>
<feature type="transmembrane region" description="Helical" evidence="2">
    <location>
        <begin position="68"/>
        <end position="88"/>
    </location>
</feature>
<feature type="transmembrane region" description="Helical" evidence="2">
    <location>
        <begin position="100"/>
        <end position="118"/>
    </location>
</feature>
<feature type="compositionally biased region" description="Low complexity" evidence="1">
    <location>
        <begin position="11"/>
        <end position="20"/>
    </location>
</feature>
<evidence type="ECO:0000313" key="4">
    <source>
        <dbReference type="Proteomes" id="UP001319870"/>
    </source>
</evidence>
<feature type="compositionally biased region" description="Polar residues" evidence="1">
    <location>
        <begin position="1"/>
        <end position="10"/>
    </location>
</feature>
<dbReference type="InterPro" id="IPR045713">
    <property type="entry name" value="DUF6069"/>
</dbReference>
<organism evidence="3 4">
    <name type="scientific">Isoptericola luteus</name>
    <dbReference type="NCBI Taxonomy" id="2879484"/>
    <lineage>
        <taxon>Bacteria</taxon>
        <taxon>Bacillati</taxon>
        <taxon>Actinomycetota</taxon>
        <taxon>Actinomycetes</taxon>
        <taxon>Micrococcales</taxon>
        <taxon>Promicromonosporaceae</taxon>
        <taxon>Isoptericola</taxon>
    </lineage>
</organism>
<sequence>MWTTEASSAPRTTSGAGAPRTARRRRWSGPRAVVPAAMLTGALVFLVGTLAGVDPQVRAGTGTLEVTISLVLGASLTAALAGWGVRSLLARASNGGRRTWLTLCAAVLLVSLLGPLGAANGGAMLLLALEHLTVGTVIALGLAGTHTWVPRRR</sequence>
<dbReference type="Pfam" id="PF19545">
    <property type="entry name" value="DUF6069"/>
    <property type="match status" value="1"/>
</dbReference>
<evidence type="ECO:0000256" key="1">
    <source>
        <dbReference type="SAM" id="MobiDB-lite"/>
    </source>
</evidence>
<feature type="transmembrane region" description="Helical" evidence="2">
    <location>
        <begin position="32"/>
        <end position="53"/>
    </location>
</feature>
<comment type="caution">
    <text evidence="3">The sequence shown here is derived from an EMBL/GenBank/DDBJ whole genome shotgun (WGS) entry which is preliminary data.</text>
</comment>
<evidence type="ECO:0000256" key="2">
    <source>
        <dbReference type="SAM" id="Phobius"/>
    </source>
</evidence>
<reference evidence="3 4" key="1">
    <citation type="submission" date="2021-09" db="EMBL/GenBank/DDBJ databases">
        <title>Isoptericola luteus sp. nov., a novel bacterium isolated from Harbin, the capital city of Heilongjiang province.</title>
        <authorList>
            <person name="Li J."/>
        </authorList>
    </citation>
    <scope>NUCLEOTIDE SEQUENCE [LARGE SCALE GENOMIC DNA]</scope>
    <source>
        <strain evidence="3 4">NEAU-Y5</strain>
    </source>
</reference>
<gene>
    <name evidence="3" type="ORF">LEP48_12980</name>
</gene>
<evidence type="ECO:0000313" key="3">
    <source>
        <dbReference type="EMBL" id="MCA5894255.1"/>
    </source>
</evidence>
<keyword evidence="2" id="KW-0472">Membrane</keyword>
<feature type="region of interest" description="Disordered" evidence="1">
    <location>
        <begin position="1"/>
        <end position="27"/>
    </location>
</feature>
<dbReference type="Proteomes" id="UP001319870">
    <property type="component" value="Unassembled WGS sequence"/>
</dbReference>